<feature type="domain" description="CUB" evidence="12">
    <location>
        <begin position="603"/>
        <end position="716"/>
    </location>
</feature>
<dbReference type="InterPro" id="IPR000859">
    <property type="entry name" value="CUB_dom"/>
</dbReference>
<protein>
    <recommendedName>
        <fullName evidence="16">Cubilin</fullName>
    </recommendedName>
</protein>
<feature type="domain" description="CUB" evidence="12">
    <location>
        <begin position="2008"/>
        <end position="2135"/>
    </location>
</feature>
<comment type="subcellular location">
    <subcellularLocation>
        <location evidence="1">Cell membrane</location>
    </subcellularLocation>
</comment>
<dbReference type="Pfam" id="PF00008">
    <property type="entry name" value="EGF"/>
    <property type="match status" value="3"/>
</dbReference>
<evidence type="ECO:0000256" key="2">
    <source>
        <dbReference type="ARBA" id="ARBA00022475"/>
    </source>
</evidence>
<dbReference type="SUPFAM" id="SSF57196">
    <property type="entry name" value="EGF/Laminin"/>
    <property type="match status" value="5"/>
</dbReference>
<keyword evidence="2" id="KW-1003">Cell membrane</keyword>
<dbReference type="SMART" id="SM00042">
    <property type="entry name" value="CUB"/>
    <property type="match status" value="26"/>
</dbReference>
<feature type="domain" description="CUB" evidence="12">
    <location>
        <begin position="3551"/>
        <end position="3659"/>
    </location>
</feature>
<feature type="domain" description="CUB" evidence="12">
    <location>
        <begin position="722"/>
        <end position="828"/>
    </location>
</feature>
<feature type="domain" description="EGF-like" evidence="13">
    <location>
        <begin position="140"/>
        <end position="176"/>
    </location>
</feature>
<feature type="domain" description="CUB" evidence="12">
    <location>
        <begin position="1176"/>
        <end position="1293"/>
    </location>
</feature>
<keyword evidence="8" id="KW-0325">Glycoprotein</keyword>
<evidence type="ECO:0000256" key="4">
    <source>
        <dbReference type="ARBA" id="ARBA00022729"/>
    </source>
</evidence>
<dbReference type="FunFam" id="2.10.25.10:FF:000429">
    <property type="entry name" value="Cubilin"/>
    <property type="match status" value="1"/>
</dbReference>
<dbReference type="PROSITE" id="PS00010">
    <property type="entry name" value="ASX_HYDROXYL"/>
    <property type="match status" value="2"/>
</dbReference>
<dbReference type="GO" id="GO:0005509">
    <property type="term" value="F:calcium ion binding"/>
    <property type="evidence" value="ECO:0007669"/>
    <property type="project" value="InterPro"/>
</dbReference>
<feature type="disulfide bond" evidence="10">
    <location>
        <begin position="166"/>
        <end position="175"/>
    </location>
</feature>
<organism evidence="14 15">
    <name type="scientific">Exocentrus adspersus</name>
    <dbReference type="NCBI Taxonomy" id="1586481"/>
    <lineage>
        <taxon>Eukaryota</taxon>
        <taxon>Metazoa</taxon>
        <taxon>Ecdysozoa</taxon>
        <taxon>Arthropoda</taxon>
        <taxon>Hexapoda</taxon>
        <taxon>Insecta</taxon>
        <taxon>Pterygota</taxon>
        <taxon>Neoptera</taxon>
        <taxon>Endopterygota</taxon>
        <taxon>Coleoptera</taxon>
        <taxon>Polyphaga</taxon>
        <taxon>Cucujiformia</taxon>
        <taxon>Chrysomeloidea</taxon>
        <taxon>Cerambycidae</taxon>
        <taxon>Lamiinae</taxon>
        <taxon>Acanthocinini</taxon>
        <taxon>Exocentrus</taxon>
    </lineage>
</organism>
<feature type="disulfide bond" evidence="9">
    <location>
        <begin position="603"/>
        <end position="630"/>
    </location>
</feature>
<dbReference type="InterPro" id="IPR000152">
    <property type="entry name" value="EGF-type_Asp/Asn_hydroxyl_site"/>
</dbReference>
<evidence type="ECO:0000313" key="15">
    <source>
        <dbReference type="Proteomes" id="UP001159042"/>
    </source>
</evidence>
<comment type="caution">
    <text evidence="10">Lacks conserved residue(s) required for the propagation of feature annotation.</text>
</comment>
<dbReference type="PROSITE" id="PS00022">
    <property type="entry name" value="EGF_1"/>
    <property type="match status" value="4"/>
</dbReference>
<feature type="chain" id="PRO_5043989877" description="Cubilin" evidence="11">
    <location>
        <begin position="19"/>
        <end position="3667"/>
    </location>
</feature>
<evidence type="ECO:0000256" key="6">
    <source>
        <dbReference type="ARBA" id="ARBA00023136"/>
    </source>
</evidence>
<dbReference type="PROSITE" id="PS50026">
    <property type="entry name" value="EGF_3"/>
    <property type="match status" value="4"/>
</dbReference>
<reference evidence="14 15" key="1">
    <citation type="journal article" date="2023" name="Insect Mol. Biol.">
        <title>Genome sequencing provides insights into the evolution of gene families encoding plant cell wall-degrading enzymes in longhorned beetles.</title>
        <authorList>
            <person name="Shin N.R."/>
            <person name="Okamura Y."/>
            <person name="Kirsch R."/>
            <person name="Pauchet Y."/>
        </authorList>
    </citation>
    <scope>NUCLEOTIDE SEQUENCE [LARGE SCALE GENOMIC DNA]</scope>
    <source>
        <strain evidence="14">EAD_L_NR</strain>
    </source>
</reference>
<feature type="domain" description="EGF-like" evidence="13">
    <location>
        <begin position="403"/>
        <end position="439"/>
    </location>
</feature>
<evidence type="ECO:0000313" key="14">
    <source>
        <dbReference type="EMBL" id="KAJ8923869.1"/>
    </source>
</evidence>
<feature type="disulfide bond" evidence="10">
    <location>
        <begin position="407"/>
        <end position="417"/>
    </location>
</feature>
<dbReference type="SMART" id="SM00179">
    <property type="entry name" value="EGF_CA"/>
    <property type="match status" value="7"/>
</dbReference>
<dbReference type="Pfam" id="PF00431">
    <property type="entry name" value="CUB"/>
    <property type="match status" value="26"/>
</dbReference>
<name>A0AAV8WBF5_9CUCU</name>
<feature type="domain" description="CUB" evidence="12">
    <location>
        <begin position="3066"/>
        <end position="3184"/>
    </location>
</feature>
<feature type="domain" description="CUB" evidence="12">
    <location>
        <begin position="1422"/>
        <end position="1533"/>
    </location>
</feature>
<dbReference type="FunFam" id="2.60.120.290:FF:000013">
    <property type="entry name" value="Membrane frizzled-related protein"/>
    <property type="match status" value="4"/>
</dbReference>
<dbReference type="PROSITE" id="PS01187">
    <property type="entry name" value="EGF_CA"/>
    <property type="match status" value="1"/>
</dbReference>
<dbReference type="CDD" id="cd00054">
    <property type="entry name" value="EGF_CA"/>
    <property type="match status" value="6"/>
</dbReference>
<feature type="domain" description="CUB" evidence="12">
    <location>
        <begin position="2148"/>
        <end position="2258"/>
    </location>
</feature>
<feature type="domain" description="CUB" evidence="12">
    <location>
        <begin position="2262"/>
        <end position="2378"/>
    </location>
</feature>
<evidence type="ECO:0000256" key="7">
    <source>
        <dbReference type="ARBA" id="ARBA00023157"/>
    </source>
</evidence>
<feature type="domain" description="CUB" evidence="12">
    <location>
        <begin position="3191"/>
        <end position="3271"/>
    </location>
</feature>
<feature type="domain" description="CUB" evidence="12">
    <location>
        <begin position="2487"/>
        <end position="2598"/>
    </location>
</feature>
<feature type="disulfide bond" evidence="10">
    <location>
        <begin position="209"/>
        <end position="218"/>
    </location>
</feature>
<feature type="disulfide bond" evidence="9">
    <location>
        <begin position="484"/>
        <end position="511"/>
    </location>
</feature>
<keyword evidence="15" id="KW-1185">Reference proteome</keyword>
<feature type="domain" description="CUB" evidence="12">
    <location>
        <begin position="1649"/>
        <end position="1756"/>
    </location>
</feature>
<evidence type="ECO:0000256" key="10">
    <source>
        <dbReference type="PROSITE-ProRule" id="PRU00076"/>
    </source>
</evidence>
<dbReference type="FunFam" id="2.60.120.290:FF:000060">
    <property type="entry name" value="Cubilin homolog"/>
    <property type="match status" value="1"/>
</dbReference>
<feature type="domain" description="CUB" evidence="12">
    <location>
        <begin position="2947"/>
        <end position="3064"/>
    </location>
</feature>
<evidence type="ECO:0008006" key="16">
    <source>
        <dbReference type="Google" id="ProtNLM"/>
    </source>
</evidence>
<evidence type="ECO:0000256" key="3">
    <source>
        <dbReference type="ARBA" id="ARBA00022536"/>
    </source>
</evidence>
<sequence length="3667" mass="409592">MLIFIIFLSSVICSVSNAALLRQQTPRLIVEDGHLIIIAASNKNIIFRTSSSTGVSINDIDILSTLLKAHNATKLLENYQRSFGSYVDRIDSLEQRVFADVPIRWGNNSDSSLMLLSIRRLNRRFRVLLKKVVDLQFALTQNECSDNPCKNGGTCIDLYKDYICQCTDEWEGTNCAEDVNECAKFAGTDLGCQNGATCINKPGTYQCLCSTGYVGIHCTRRTADCSTGGQELCGHGICIHQNNQIGYKCICDQGWTTDGTNPACTVDVNECNLNHPACSKSPSVSCVNVPGSFFCGPCPTGYTGNGYYCVDINECEINNGGCSLNPMVTCTNTQGSRICGICPPGYEGNGVACSFKGICNVNNGGCYFGAQCRQNPSISSTYIECICPAGYTGNGLGQYGCIPFNPCASNPCVNGVCHMTNTTGYICSCKERYTGTNCDILKDPCSPNPCLNGGTCQNLMGVSFRCACQNGFTGTLCESEAQSCGGKLTESSGVLKYPPTDYSTYGQRLSCAWVIETNITKVINITFNKFDIEQSTDCRNAWLQIHDGRNSAAHPLGRFCGELLPLGGQIISTHNTIYLWFRLYGRSAKASFELSWKSVDPGCGGIIQTKSHGSIESPGSPGNYPPNRDCYWLIAAPFGKRLQFHFYSLNIGNNADCSQDFIDFSATRGATRNLFLKICNSTLTTPFYSPTNVVDIHFHSDSKNSYPGFQLTYSVVEGIPGCGGIYTAEKGTIQSTKPENGGKFICEYKIQNGDHSRLNIVFLNLNLQQSSGCELDYIEAKGPNTDSPLVGRYCGTTLPTPYLSVSHITIISSMSSNSIGWKIQYKKTCGMKFYNKTGSFNIPTYSSPECIYQIEQPAGYAIELTIKSSLPSFHPVSCSISYLEIRDGDHENATLIKKICDSTTEIITSTHNHLWIRYYRRPYLADLTFHVSYTSTDIGKSCGGILREKLGNIASPTHPDGYYPPFTEMYVAPPKFVIQLTWLTFSLEQSSECLYDSVQVFDNNTDLGMGGLIGKYCGFTKPPIVLSSSNIMTIVFVTDITKNMDGFLATYLLVPESNVCGGHYYTSSGIIKSPGYSDNYPSNRDCSWVITVPPGQQVMLNITDFELEPQATCRYDWLEIRNGGTSTSPLIGKYCGTTIPKQIASHTNQLFISFKSDLSRSYRGFKIIWSSTATGCGGTLTSPTGSIISPQYPEAISDTTDCIWKIRVSAGSRIQVIFSDIDIGMANGYNCDSNYFPVYIQLFDGLTVTSKSLGKFCNKPDTLITSSGNHMLVKFRSDTAIEGRGFQLHYSSICNNTLTGFRGVIESPNFPENYPQDLNCWWDIIVSNKNKINITFSHFEMENSLVLVNKSCILDYVEIKYLETKQDDYEEADSVFVKQGKYCGTNNPGQITINSDHAQIHFVSNTLLAGSGFRLEWQLYGCGGRLTHSSGIIQSPNYPKPYPPSVKCQWQIEVDFGYSIEIRFLEIDIERDACHYDWIQIYNGPTNSSNVIAKLCHQIKPTVISSTGNQMFVEFQSDYSYQGKGFIANYTTVPTKCGGKFTAPEGTIFSPNYPKNYDKNDTCFWFIEVEESHSIELEFQDVDLPANCSVNYIKVYDGPTEAYPKLIKICDRTMPNKTINSTFNEMYIEFRSEASYTTKGFMVKYRKSCGSRINTEGSGTIQVTRAEFGDYPTCSWTIVSTDSSRHVILTITRIQMHSYYCDGEDPIKIYGGETTESPLIKGYCGIKVPPPIISDGSALTISLESSMDFFATYSVLDSHCGGTFNAARGFFASPGYPKKYPSDMQCEWVLNVAPGNHIYLSFIEFDILESEKCNTDFLEIRKDNVSGPLLGIYCGTNKPLNLTHEGSLWMMYKASKLDADAIVTSKGFYGEFELNTHNELSGSHGIVASPMYPLSYYEYSTFSWRITVSPRKRILLTFKEFYVESDSNDNSCYFTTFEVYDGVDDTAPQLKSTCGIIIPDPITSSTNIIFLKVEYSSFRMGTKFLLEWLEISNVLQLSTMRPSTDKDCGSSEVIDMSTMQRSYSITSPGYPTGYKPNLHCEWIFSTIPMNHLELYFFDVNLYNFIVYSNKLVCNSDYISLYQRHSDDNDWELVNKVCSRGDYNDTSIHFTNLLKVEFVTNRYMNGSGFKASVVQSKRQNNDSNSYIACGGSMVGPTGYIYSTNVTTYGSNCQWNVTVRSGKTIKVTFEELNIPHDSSKGCNNYLMLRNGKYPDSPLLGNGKYCGTSIPQPLNTTGNHLFVKYNGPPIFKGYRIKYQEISAECGGEVILSYLDNSTEINSPNYPNIPFPHSECSWIIRGPPGESLRIDFEERFDLTYTKECDVEYVEVRDGGTQLSPIIGRYCDNAPRAQFSTDSIMFVKFFTNTDDPRNGFKAKILLAYCGGTIRGLEGEIKNPSPQSKDQKRNCTWHITGPIDHYLNIYFIELNLQTGPWLYTESSILEKNKITIMEKDELSNNFTTVGVFTGNSLPSLLSTSSNEAIVYYVGTKCGGTLNIESGEIASPGYPVMNHLNRFCQWKIEVPEGRRITFELVDFDLDDTTSHNQGLALYDGHSPYKLQLAYLKPGAEKQNFETSSNKMIIFFWSNHQSYHRGFKAKFSANKPTICSSDFNGVLGILTQPTVRNSSYWCHWKHDSGNVFLNNTLALTINLNANSTRRSNFVTCRFTAWAITVTNQDKNNTLANLCTHTVKNYIVRSPFPITQVDAIAKNQMNFTVSYNTYNCGGIINNQQGFISSPTFPNKPSESFECAWLIKVDKDQTINLTMLSIDLGSDCDKSSIAIYNGGLPSHPRIGKYCKTDKPDVIISQGDSLWIEYQFKVGATGSGFKLQYEAKSEGCGGIFHDKSRIIQTPNYSEDYPNNAECLWELRSDPGYSIHLKFMERFHIEDSDKCVNDYLEVWDWQHDKWVSIAKLCGRNIPSNVKSIGDKMKILFRSNGKTTASGFKAMWEWICGGTFEASKIPRSIISPGYPLLYSPSLNCVYNITTATDVLNLKFDDFDLENGTVRPTDCIYDNVTISGKYFAAYSPIKKVYCGSTKPPTLRLKGNVVITFKTDKWVTHKGFKFTYSDESCGGDINQTTIIEVPSFDYGRGAYQYFYPRIKCTWKITAPPKQIVIIRVLYLTSQSFCLVQYGTVQVFNGLQEKSEKRLASLCGNITENEPIHSDSDTMLVKLDTSPTTYGGFKAQVYFSYGPTAGCGGDVNLTETKYIAAPDLEDLDCTWKITAPRDYQIEIHFTELNIPGVCTKNTTSEYFCTCSYIEVRDGGGPLSELIEKLCSTSNAIPDYRKFTTSWNTAKCGSSILNATKEINVLTSPNYPNHYPPGIKCSWAISTQNRQDRIELHFTDFSLTGNKSGFIRYNRCDDDRLEIFEDPNKQLALGPQILFNSQRKTISLSYNNIQAQHTFCGTEDFPFDYYSTGKSLTLTLRSFLTSQPGKGFKLEYRIAGCNRNYTSPQGRLFNSNDKSDCFITITVPQNRTISLYFQKLFIYYSMNCTAASFEVRDGEPNGAVLLRTCGLRVPSPVFSYTNKLYIHVYYKRNSYTQSYDIGYTSTDAGRGCGGELYNYRGWVSSPLYPNEFRNNTVCRWAIRVPVGLSAALKFTNFDIQGSCDLTYVSVTVFTEDTPTTHIFCKNDQPAILKSNSKIDIEYSSSVHNGGSGWLAVFQGIEDDTLGVL</sequence>
<evidence type="ECO:0000256" key="9">
    <source>
        <dbReference type="PROSITE-ProRule" id="PRU00059"/>
    </source>
</evidence>
<feature type="domain" description="CUB" evidence="12">
    <location>
        <begin position="1294"/>
        <end position="1420"/>
    </location>
</feature>
<gene>
    <name evidence="14" type="ORF">NQ315_010451</name>
</gene>
<feature type="domain" description="CUB" evidence="12">
    <location>
        <begin position="942"/>
        <end position="1054"/>
    </location>
</feature>
<dbReference type="FunFam" id="2.10.25.10:FF:000260">
    <property type="entry name" value="Notch receptor 4"/>
    <property type="match status" value="1"/>
</dbReference>
<keyword evidence="4 11" id="KW-0732">Signal</keyword>
<keyword evidence="5" id="KW-0677">Repeat</keyword>
<evidence type="ECO:0000256" key="11">
    <source>
        <dbReference type="SAM" id="SignalP"/>
    </source>
</evidence>
<evidence type="ECO:0000259" key="12">
    <source>
        <dbReference type="PROSITE" id="PS01180"/>
    </source>
</evidence>
<feature type="disulfide bond" evidence="10">
    <location>
        <begin position="429"/>
        <end position="438"/>
    </location>
</feature>
<evidence type="ECO:0000256" key="5">
    <source>
        <dbReference type="ARBA" id="ARBA00022737"/>
    </source>
</evidence>
<feature type="domain" description="CUB" evidence="12">
    <location>
        <begin position="1760"/>
        <end position="1875"/>
    </location>
</feature>
<feature type="signal peptide" evidence="11">
    <location>
        <begin position="1"/>
        <end position="18"/>
    </location>
</feature>
<evidence type="ECO:0000259" key="13">
    <source>
        <dbReference type="PROSITE" id="PS50026"/>
    </source>
</evidence>
<feature type="domain" description="EGF-like" evidence="13">
    <location>
        <begin position="441"/>
        <end position="478"/>
    </location>
</feature>
<dbReference type="Proteomes" id="UP001159042">
    <property type="component" value="Unassembled WGS sequence"/>
</dbReference>
<evidence type="ECO:0000256" key="1">
    <source>
        <dbReference type="ARBA" id="ARBA00004236"/>
    </source>
</evidence>
<keyword evidence="3 10" id="KW-0245">EGF-like domain</keyword>
<feature type="domain" description="CUB" evidence="12">
    <location>
        <begin position="1537"/>
        <end position="1648"/>
    </location>
</feature>
<keyword evidence="7 10" id="KW-1015">Disulfide bond</keyword>
<dbReference type="InterPro" id="IPR049883">
    <property type="entry name" value="NOTCH1_EGF-like"/>
</dbReference>
<dbReference type="PANTHER" id="PTHR24251">
    <property type="entry name" value="OVOCHYMASE-RELATED"/>
    <property type="match status" value="1"/>
</dbReference>
<feature type="domain" description="EGF-like" evidence="13">
    <location>
        <begin position="178"/>
        <end position="219"/>
    </location>
</feature>
<dbReference type="FunFam" id="2.60.120.290:FF:000005">
    <property type="entry name" value="Procollagen C-endopeptidase enhancer 1"/>
    <property type="match status" value="3"/>
</dbReference>
<dbReference type="FunFam" id="2.60.120.290:FF:000003">
    <property type="entry name" value="Neuropilin"/>
    <property type="match status" value="1"/>
</dbReference>
<dbReference type="CDD" id="cd00041">
    <property type="entry name" value="CUB"/>
    <property type="match status" value="25"/>
</dbReference>
<feature type="domain" description="CUB" evidence="12">
    <location>
        <begin position="2380"/>
        <end position="2482"/>
    </location>
</feature>
<feature type="domain" description="CUB" evidence="12">
    <location>
        <begin position="484"/>
        <end position="599"/>
    </location>
</feature>
<feature type="domain" description="CUB" evidence="12">
    <location>
        <begin position="829"/>
        <end position="936"/>
    </location>
</feature>
<dbReference type="Gene3D" id="2.10.25.10">
    <property type="entry name" value="Laminin"/>
    <property type="match status" value="7"/>
</dbReference>
<dbReference type="Gene3D" id="2.60.120.290">
    <property type="entry name" value="Spermadhesin, CUB domain"/>
    <property type="match status" value="26"/>
</dbReference>
<proteinExistence type="predicted"/>
<dbReference type="SMART" id="SM00181">
    <property type="entry name" value="EGF"/>
    <property type="match status" value="8"/>
</dbReference>
<feature type="domain" description="CUB" evidence="12">
    <location>
        <begin position="3440"/>
        <end position="3545"/>
    </location>
</feature>
<dbReference type="InterPro" id="IPR000742">
    <property type="entry name" value="EGF"/>
</dbReference>
<feature type="domain" description="CUB" evidence="12">
    <location>
        <begin position="2833"/>
        <end position="2946"/>
    </location>
</feature>
<dbReference type="InterPro" id="IPR001881">
    <property type="entry name" value="EGF-like_Ca-bd_dom"/>
</dbReference>
<dbReference type="EMBL" id="JANEYG010000004">
    <property type="protein sequence ID" value="KAJ8923869.1"/>
    <property type="molecule type" value="Genomic_DNA"/>
</dbReference>
<feature type="disulfide bond" evidence="10">
    <location>
        <begin position="468"/>
        <end position="477"/>
    </location>
</feature>
<dbReference type="PROSITE" id="PS01180">
    <property type="entry name" value="CUB"/>
    <property type="match status" value="26"/>
</dbReference>
<dbReference type="InterPro" id="IPR035914">
    <property type="entry name" value="Sperma_CUB_dom_sf"/>
</dbReference>
<dbReference type="FunFam" id="2.10.25.10:FF:000143">
    <property type="entry name" value="Protein crumbs 1"/>
    <property type="match status" value="1"/>
</dbReference>
<accession>A0AAV8WBF5</accession>
<dbReference type="SUPFAM" id="SSF49854">
    <property type="entry name" value="Spermadhesin, CUB domain"/>
    <property type="match status" value="26"/>
</dbReference>
<dbReference type="InterPro" id="IPR018097">
    <property type="entry name" value="EGF_Ca-bd_CS"/>
</dbReference>
<dbReference type="CDD" id="cd22201">
    <property type="entry name" value="cubilin_NTD"/>
    <property type="match status" value="1"/>
</dbReference>
<feature type="domain" description="CUB" evidence="12">
    <location>
        <begin position="1060"/>
        <end position="1172"/>
    </location>
</feature>
<dbReference type="GO" id="GO:0005886">
    <property type="term" value="C:plasma membrane"/>
    <property type="evidence" value="ECO:0007669"/>
    <property type="project" value="UniProtKB-SubCell"/>
</dbReference>
<dbReference type="Pfam" id="PF07645">
    <property type="entry name" value="EGF_CA"/>
    <property type="match status" value="2"/>
</dbReference>
<feature type="domain" description="CUB" evidence="12">
    <location>
        <begin position="3291"/>
        <end position="3438"/>
    </location>
</feature>
<keyword evidence="6" id="KW-0472">Membrane</keyword>
<feature type="domain" description="CUB" evidence="12">
    <location>
        <begin position="1876"/>
        <end position="1991"/>
    </location>
</feature>
<dbReference type="PANTHER" id="PTHR24251:SF37">
    <property type="entry name" value="CUB DOMAIN-CONTAINING PROTEIN"/>
    <property type="match status" value="1"/>
</dbReference>
<feature type="domain" description="CUB" evidence="12">
    <location>
        <begin position="2719"/>
        <end position="2829"/>
    </location>
</feature>
<dbReference type="FunFam" id="2.10.25.10:FF:000050">
    <property type="entry name" value="neurogenic locus notch homolog protein 3"/>
    <property type="match status" value="1"/>
</dbReference>
<dbReference type="PROSITE" id="PS01186">
    <property type="entry name" value="EGF_2"/>
    <property type="match status" value="2"/>
</dbReference>
<comment type="caution">
    <text evidence="14">The sequence shown here is derived from an EMBL/GenBank/DDBJ whole genome shotgun (WGS) entry which is preliminary data.</text>
</comment>
<evidence type="ECO:0000256" key="8">
    <source>
        <dbReference type="ARBA" id="ARBA00023180"/>
    </source>
</evidence>